<evidence type="ECO:0000313" key="3">
    <source>
        <dbReference type="Proteomes" id="UP001623661"/>
    </source>
</evidence>
<evidence type="ECO:0000313" key="2">
    <source>
        <dbReference type="EMBL" id="MFL0269155.1"/>
    </source>
</evidence>
<feature type="transmembrane region" description="Helical" evidence="1">
    <location>
        <begin position="300"/>
        <end position="319"/>
    </location>
</feature>
<feature type="transmembrane region" description="Helical" evidence="1">
    <location>
        <begin position="325"/>
        <end position="346"/>
    </location>
</feature>
<accession>A0ABW8TVV9</accession>
<name>A0ABW8TVV9_9CLOT</name>
<gene>
    <name evidence="2" type="ORF">ACJDUH_13735</name>
</gene>
<feature type="transmembrane region" description="Helical" evidence="1">
    <location>
        <begin position="261"/>
        <end position="279"/>
    </location>
</feature>
<dbReference type="InterPro" id="IPR038728">
    <property type="entry name" value="YkvI-like"/>
</dbReference>
<proteinExistence type="predicted"/>
<feature type="transmembrane region" description="Helical" evidence="1">
    <location>
        <begin position="43"/>
        <end position="62"/>
    </location>
</feature>
<dbReference type="Proteomes" id="UP001623661">
    <property type="component" value="Unassembled WGS sequence"/>
</dbReference>
<reference evidence="2 3" key="1">
    <citation type="submission" date="2024-11" db="EMBL/GenBank/DDBJ databases">
        <authorList>
            <person name="Heng Y.C."/>
            <person name="Lim A.C.H."/>
            <person name="Lee J.K.Y."/>
            <person name="Kittelmann S."/>
        </authorList>
    </citation>
    <scope>NUCLEOTIDE SEQUENCE [LARGE SCALE GENOMIC DNA]</scope>
    <source>
        <strain evidence="2 3">WILCCON 0202</strain>
    </source>
</reference>
<keyword evidence="1" id="KW-0472">Membrane</keyword>
<sequence>MKKGVVTAFQIAAVFIGTIVGAGLASGQEIRQFFTEYGYKGFWGILICCLIYILIGYMIMCISIKYKLKSYNELINLVLVPRFFAKFTEGITSLFLISGAAIILAGSGSLIHQYFGVSKWIGIFVMAVISLLVLLRDTKGLIEVNSIIVPSLIIVLLTLFTLYIFFYKDIVSWNYIKAVPLYKNNWLVSSLIYSGFNILGCSGVLVPLSSEMKNKKSLFFGIILGAVTLTVLSIIINFLLLLNVPYIFKYEIPLLYIANRFGNIIQMMLLCIIWLEMFSTEVSDIYSVGKAITQIFNLSYKRAVFLVILIALPISQIGFVKLISVIYPAFGVISLIFMFECIYFYFKECRGK</sequence>
<dbReference type="EMBL" id="JBJHZY010000002">
    <property type="protein sequence ID" value="MFL0269155.1"/>
    <property type="molecule type" value="Genomic_DNA"/>
</dbReference>
<feature type="transmembrane region" description="Helical" evidence="1">
    <location>
        <begin position="218"/>
        <end position="241"/>
    </location>
</feature>
<dbReference type="RefSeq" id="WP_406765773.1">
    <property type="nucleotide sequence ID" value="NZ_JBJHZY010000002.1"/>
</dbReference>
<feature type="transmembrane region" description="Helical" evidence="1">
    <location>
        <begin position="186"/>
        <end position="206"/>
    </location>
</feature>
<feature type="transmembrane region" description="Helical" evidence="1">
    <location>
        <begin position="117"/>
        <end position="135"/>
    </location>
</feature>
<organism evidence="2 3">
    <name type="scientific">Candidatus Clostridium radicumherbarum</name>
    <dbReference type="NCBI Taxonomy" id="3381662"/>
    <lineage>
        <taxon>Bacteria</taxon>
        <taxon>Bacillati</taxon>
        <taxon>Bacillota</taxon>
        <taxon>Clostridia</taxon>
        <taxon>Eubacteriales</taxon>
        <taxon>Clostridiaceae</taxon>
        <taxon>Clostridium</taxon>
    </lineage>
</organism>
<feature type="transmembrane region" description="Helical" evidence="1">
    <location>
        <begin position="83"/>
        <end position="105"/>
    </location>
</feature>
<feature type="transmembrane region" description="Helical" evidence="1">
    <location>
        <begin position="147"/>
        <end position="166"/>
    </location>
</feature>
<keyword evidence="1" id="KW-0812">Transmembrane</keyword>
<keyword evidence="3" id="KW-1185">Reference proteome</keyword>
<dbReference type="PANTHER" id="PTHR37814">
    <property type="entry name" value="CONSERVED MEMBRANE PROTEIN"/>
    <property type="match status" value="1"/>
</dbReference>
<evidence type="ECO:0000256" key="1">
    <source>
        <dbReference type="SAM" id="Phobius"/>
    </source>
</evidence>
<keyword evidence="1" id="KW-1133">Transmembrane helix</keyword>
<comment type="caution">
    <text evidence="2">The sequence shown here is derived from an EMBL/GenBank/DDBJ whole genome shotgun (WGS) entry which is preliminary data.</text>
</comment>
<protein>
    <submittedName>
        <fullName evidence="2">Transporter</fullName>
    </submittedName>
</protein>
<dbReference type="PANTHER" id="PTHR37814:SF1">
    <property type="entry name" value="MEMBRANE PROTEIN"/>
    <property type="match status" value="1"/>
</dbReference>